<dbReference type="STRING" id="194439.CT0741"/>
<name>Q8KEE8_CHLTE</name>
<dbReference type="HOGENOM" id="CLU_3133821_0_0_10"/>
<dbReference type="EMBL" id="AE006470">
    <property type="protein sequence ID" value="AAM71978.1"/>
    <property type="molecule type" value="Genomic_DNA"/>
</dbReference>
<organism evidence="1 2">
    <name type="scientific">Chlorobaculum tepidum (strain ATCC 49652 / DSM 12025 / NBRC 103806 / TLS)</name>
    <name type="common">Chlorobium tepidum</name>
    <dbReference type="NCBI Taxonomy" id="194439"/>
    <lineage>
        <taxon>Bacteria</taxon>
        <taxon>Pseudomonadati</taxon>
        <taxon>Chlorobiota</taxon>
        <taxon>Chlorobiia</taxon>
        <taxon>Chlorobiales</taxon>
        <taxon>Chlorobiaceae</taxon>
        <taxon>Chlorobaculum</taxon>
    </lineage>
</organism>
<reference evidence="1 2" key="1">
    <citation type="journal article" date="2002" name="Proc. Natl. Acad. Sci. U.S.A.">
        <title>The complete genome sequence of Chlorobium tepidum TLS, a photosynthetic, anaerobic, green-sulfur bacterium.</title>
        <authorList>
            <person name="Eisen J.A."/>
            <person name="Nelson K.E."/>
            <person name="Paulsen I.T."/>
            <person name="Heidelberg J.F."/>
            <person name="Wu M."/>
            <person name="Dodson R.J."/>
            <person name="Deboy R."/>
            <person name="Gwinn M.L."/>
            <person name="Nelson W.C."/>
            <person name="Haft D.H."/>
            <person name="Hickey E.K."/>
            <person name="Peterson J.D."/>
            <person name="Durkin A.S."/>
            <person name="Kolonay J.L."/>
            <person name="Yang F."/>
            <person name="Holt I."/>
            <person name="Umayam L.A."/>
            <person name="Mason T."/>
            <person name="Brenner M."/>
            <person name="Shea T.P."/>
            <person name="Parksey D."/>
            <person name="Nierman W.C."/>
            <person name="Feldblyum T.V."/>
            <person name="Hansen C.L."/>
            <person name="Craven M.B."/>
            <person name="Radune D."/>
            <person name="Vamathevan J."/>
            <person name="Khouri H."/>
            <person name="White O."/>
            <person name="Gruber T.M."/>
            <person name="Ketchum K.A."/>
            <person name="Venter J.C."/>
            <person name="Tettelin H."/>
            <person name="Bryant D.A."/>
            <person name="Fraser C.M."/>
        </authorList>
    </citation>
    <scope>NUCLEOTIDE SEQUENCE [LARGE SCALE GENOMIC DNA]</scope>
    <source>
        <strain evidence="2">ATCC 49652 / DSM 12025 / NBRC 103806 / TLS</strain>
    </source>
</reference>
<dbReference type="EnsemblBacteria" id="AAM71978">
    <property type="protein sequence ID" value="AAM71978"/>
    <property type="gene ID" value="CT0741"/>
</dbReference>
<keyword evidence="2" id="KW-1185">Reference proteome</keyword>
<evidence type="ECO:0000313" key="1">
    <source>
        <dbReference type="EMBL" id="AAM71978.1"/>
    </source>
</evidence>
<accession>Q8KEE8</accession>
<dbReference type="AlphaFoldDB" id="Q8KEE8"/>
<dbReference type="Proteomes" id="UP000001007">
    <property type="component" value="Chromosome"/>
</dbReference>
<sequence length="49" mass="5963">MRGEKIQVVARLRDRSLPKFFLCFLTLILATKRIKKIYYRMIKVKKHVI</sequence>
<evidence type="ECO:0000313" key="2">
    <source>
        <dbReference type="Proteomes" id="UP000001007"/>
    </source>
</evidence>
<protein>
    <submittedName>
        <fullName evidence="1">Uncharacterized protein</fullName>
    </submittedName>
</protein>
<dbReference type="KEGG" id="cte:CT0741"/>
<gene>
    <name evidence="1" type="ordered locus">CT0741</name>
</gene>
<proteinExistence type="predicted"/>